<evidence type="ECO:0000256" key="1">
    <source>
        <dbReference type="SAM" id="MobiDB-lite"/>
    </source>
</evidence>
<accession>A0A3Q7NTB5</accession>
<feature type="compositionally biased region" description="Pro residues" evidence="1">
    <location>
        <begin position="288"/>
        <end position="300"/>
    </location>
</feature>
<reference evidence="3" key="2">
    <citation type="submission" date="2025-08" db="UniProtKB">
        <authorList>
            <consortium name="RefSeq"/>
        </authorList>
    </citation>
    <scope>IDENTIFICATION</scope>
    <source>
        <tissue evidence="3">Blood</tissue>
    </source>
</reference>
<dbReference type="AlphaFoldDB" id="A0A3Q7NTB5"/>
<keyword evidence="2" id="KW-1185">Reference proteome</keyword>
<proteinExistence type="predicted"/>
<feature type="compositionally biased region" description="Low complexity" evidence="1">
    <location>
        <begin position="7"/>
        <end position="16"/>
    </location>
</feature>
<evidence type="ECO:0000313" key="2">
    <source>
        <dbReference type="Proteomes" id="UP000286641"/>
    </source>
</evidence>
<feature type="compositionally biased region" description="Gly residues" evidence="1">
    <location>
        <begin position="17"/>
        <end position="27"/>
    </location>
</feature>
<feature type="compositionally biased region" description="Low complexity" evidence="1">
    <location>
        <begin position="28"/>
        <end position="43"/>
    </location>
</feature>
<dbReference type="RefSeq" id="XP_025724569.1">
    <property type="nucleotide sequence ID" value="XM_025868784.1"/>
</dbReference>
<sequence>MTDRRASAPQAALPGLGPSGGGAGGGSRVPSRRATPATATSPALREGFGRGAPGSCAVRGSPRGDAVSTSPQQTHRRPQRRHSPGFRADPRSAPPPAAATRQARPLCVVLSSAHFSQGGRLARTPTEGEETEGESGRAGGERAAAESGDARSAAGGRRRPGGGAAPSRSPGPACRRAAHRPVPACAPSPSGGQPDSRARADVRFRAPGASGSLTAAPRGFAQEEAAGLAVWLVDFFLKFGSEEDHFLSTCIPPDRLNIPRSIPRPARSAAGAGCAKRIRVEICAPGSRPRPVPHPPPPPGVEISRGLCFRKVGKRRARRPRPRSPDRESQRGGDTAPAACREADSSSPLLGVLLVVGGERLAPNTDVPQLSPPSLFSVRNPAGKYMHSLRIARARAQRYKV</sequence>
<feature type="compositionally biased region" description="Low complexity" evidence="1">
    <location>
        <begin position="145"/>
        <end position="155"/>
    </location>
</feature>
<dbReference type="Proteomes" id="UP000286641">
    <property type="component" value="Unplaced"/>
</dbReference>
<feature type="region of interest" description="Disordered" evidence="1">
    <location>
        <begin position="1"/>
        <end position="198"/>
    </location>
</feature>
<feature type="compositionally biased region" description="Basic residues" evidence="1">
    <location>
        <begin position="74"/>
        <end position="84"/>
    </location>
</feature>
<feature type="region of interest" description="Disordered" evidence="1">
    <location>
        <begin position="285"/>
        <end position="342"/>
    </location>
</feature>
<feature type="compositionally biased region" description="Low complexity" evidence="1">
    <location>
        <begin position="165"/>
        <end position="175"/>
    </location>
</feature>
<gene>
    <name evidence="3" type="primary">LOC112821539</name>
</gene>
<evidence type="ECO:0000313" key="3">
    <source>
        <dbReference type="RefSeq" id="XP_025724569.1"/>
    </source>
</evidence>
<name>A0A3Q7NTB5_CALUR</name>
<protein>
    <submittedName>
        <fullName evidence="3">Uncharacterized protein LOC112821539</fullName>
    </submittedName>
</protein>
<feature type="compositionally biased region" description="Basic residues" evidence="1">
    <location>
        <begin position="311"/>
        <end position="322"/>
    </location>
</feature>
<organism evidence="2 3">
    <name type="scientific">Callorhinus ursinus</name>
    <name type="common">Northern fur seal</name>
    <dbReference type="NCBI Taxonomy" id="34884"/>
    <lineage>
        <taxon>Eukaryota</taxon>
        <taxon>Metazoa</taxon>
        <taxon>Chordata</taxon>
        <taxon>Craniata</taxon>
        <taxon>Vertebrata</taxon>
        <taxon>Euteleostomi</taxon>
        <taxon>Mammalia</taxon>
        <taxon>Eutheria</taxon>
        <taxon>Laurasiatheria</taxon>
        <taxon>Carnivora</taxon>
        <taxon>Caniformia</taxon>
        <taxon>Pinnipedia</taxon>
        <taxon>Otariidae</taxon>
        <taxon>Callorhinus</taxon>
    </lineage>
</organism>
<reference key="1">
    <citation type="submission" date="2019-01" db="UniProtKB">
        <authorList>
            <consortium name="RefSeq"/>
        </authorList>
    </citation>
    <scope>IDENTIFICATION</scope>
</reference>
<dbReference type="InParanoid" id="A0A3Q7NTB5"/>